<reference evidence="4 5" key="1">
    <citation type="journal article" date="2014" name="PLoS ONE">
        <title>Global Analysis of Gene Expression Profiles in Physic Nut (Jatropha curcas L.) Seedlings Exposed to Salt Stress.</title>
        <authorList>
            <person name="Zhang L."/>
            <person name="Zhang C."/>
            <person name="Wu P."/>
            <person name="Chen Y."/>
            <person name="Li M."/>
            <person name="Jiang H."/>
            <person name="Wu G."/>
        </authorList>
    </citation>
    <scope>NUCLEOTIDE SEQUENCE [LARGE SCALE GENOMIC DNA]</scope>
    <source>
        <strain evidence="5">cv. GZQX0401</strain>
        <tissue evidence="4">Young leaves</tissue>
    </source>
</reference>
<accession>A0A067L036</accession>
<dbReference type="Proteomes" id="UP000027138">
    <property type="component" value="Unassembled WGS sequence"/>
</dbReference>
<keyword evidence="2" id="KW-0805">Transcription regulation</keyword>
<dbReference type="PANTHER" id="PTHR13068">
    <property type="entry name" value="CGI-12 PROTEIN-RELATED"/>
    <property type="match status" value="1"/>
</dbReference>
<protein>
    <submittedName>
        <fullName evidence="4">Uncharacterized protein</fullName>
    </submittedName>
</protein>
<proteinExistence type="inferred from homology"/>
<name>A0A067L036_JATCU</name>
<dbReference type="InterPro" id="IPR038538">
    <property type="entry name" value="MTERF_sf"/>
</dbReference>
<evidence type="ECO:0000313" key="5">
    <source>
        <dbReference type="Proteomes" id="UP000027138"/>
    </source>
</evidence>
<dbReference type="GO" id="GO:0006353">
    <property type="term" value="P:DNA-templated transcription termination"/>
    <property type="evidence" value="ECO:0007669"/>
    <property type="project" value="UniProtKB-KW"/>
</dbReference>
<keyword evidence="3" id="KW-0809">Transit peptide</keyword>
<dbReference type="AlphaFoldDB" id="A0A067L036"/>
<evidence type="ECO:0000256" key="1">
    <source>
        <dbReference type="ARBA" id="ARBA00007692"/>
    </source>
</evidence>
<dbReference type="PANTHER" id="PTHR13068:SF31">
    <property type="entry name" value="TRANSCRIPTION TERMINATION FACTOR MTERF2, CHLOROPLASTIC-LIKE"/>
    <property type="match status" value="1"/>
</dbReference>
<sequence>MWASLRIGTFSLADLTARLKEPTEYGRMVDTVNAVKSLGFQPAATGFVHAVAVKLSMSNFTWKKKIELWKSVGWSEEEILSAFRKEPFCMACSEEKFKNVMDFYLNTMKLEPLTLIAYPKLLIYAVDKRLRPRYNVLKALESKKLIEGRKKMSGC</sequence>
<dbReference type="EMBL" id="KK914327">
    <property type="protein sequence ID" value="KDP40598.1"/>
    <property type="molecule type" value="Genomic_DNA"/>
</dbReference>
<evidence type="ECO:0000256" key="3">
    <source>
        <dbReference type="ARBA" id="ARBA00022946"/>
    </source>
</evidence>
<dbReference type="Gene3D" id="1.25.70.10">
    <property type="entry name" value="Transcription termination factor 3, mitochondrial"/>
    <property type="match status" value="1"/>
</dbReference>
<organism evidence="4 5">
    <name type="scientific">Jatropha curcas</name>
    <name type="common">Barbados nut</name>
    <dbReference type="NCBI Taxonomy" id="180498"/>
    <lineage>
        <taxon>Eukaryota</taxon>
        <taxon>Viridiplantae</taxon>
        <taxon>Streptophyta</taxon>
        <taxon>Embryophyta</taxon>
        <taxon>Tracheophyta</taxon>
        <taxon>Spermatophyta</taxon>
        <taxon>Magnoliopsida</taxon>
        <taxon>eudicotyledons</taxon>
        <taxon>Gunneridae</taxon>
        <taxon>Pentapetalae</taxon>
        <taxon>rosids</taxon>
        <taxon>fabids</taxon>
        <taxon>Malpighiales</taxon>
        <taxon>Euphorbiaceae</taxon>
        <taxon>Crotonoideae</taxon>
        <taxon>Jatropheae</taxon>
        <taxon>Jatropha</taxon>
    </lineage>
</organism>
<evidence type="ECO:0000313" key="4">
    <source>
        <dbReference type="EMBL" id="KDP40598.1"/>
    </source>
</evidence>
<keyword evidence="5" id="KW-1185">Reference proteome</keyword>
<keyword evidence="2" id="KW-0806">Transcription termination</keyword>
<dbReference type="InterPro" id="IPR003690">
    <property type="entry name" value="MTERF"/>
</dbReference>
<dbReference type="Pfam" id="PF02536">
    <property type="entry name" value="mTERF"/>
    <property type="match status" value="1"/>
</dbReference>
<gene>
    <name evidence="4" type="ORF">JCGZ_24597</name>
</gene>
<dbReference type="OrthoDB" id="637682at2759"/>
<dbReference type="SMART" id="SM00733">
    <property type="entry name" value="Mterf"/>
    <property type="match status" value="3"/>
</dbReference>
<evidence type="ECO:0000256" key="2">
    <source>
        <dbReference type="ARBA" id="ARBA00022472"/>
    </source>
</evidence>
<keyword evidence="2" id="KW-0804">Transcription</keyword>
<comment type="similarity">
    <text evidence="1">Belongs to the mTERF family.</text>
</comment>
<dbReference type="GO" id="GO:0003676">
    <property type="term" value="F:nucleic acid binding"/>
    <property type="evidence" value="ECO:0007669"/>
    <property type="project" value="InterPro"/>
</dbReference>
<dbReference type="STRING" id="180498.A0A067L036"/>